<proteinExistence type="predicted"/>
<accession>A0A8S5MG91</accession>
<protein>
    <submittedName>
        <fullName evidence="1">Major capsid protein</fullName>
    </submittedName>
</protein>
<dbReference type="EMBL" id="BK014892">
    <property type="protein sequence ID" value="DAD80939.1"/>
    <property type="molecule type" value="Genomic_DNA"/>
</dbReference>
<reference evidence="1" key="1">
    <citation type="journal article" date="2021" name="Proc. Natl. Acad. Sci. U.S.A.">
        <title>A Catalog of Tens of Thousands of Viruses from Human Metagenomes Reveals Hidden Associations with Chronic Diseases.</title>
        <authorList>
            <person name="Tisza M.J."/>
            <person name="Buck C.B."/>
        </authorList>
    </citation>
    <scope>NUCLEOTIDE SEQUENCE</scope>
    <source>
        <strain evidence="1">Ct9P15</strain>
    </source>
</reference>
<evidence type="ECO:0000313" key="1">
    <source>
        <dbReference type="EMBL" id="DAD80939.1"/>
    </source>
</evidence>
<dbReference type="Gene3D" id="2.60.120.1110">
    <property type="match status" value="1"/>
</dbReference>
<organism evidence="1">
    <name type="scientific">Podoviridae sp. ct9P15</name>
    <dbReference type="NCBI Taxonomy" id="2826543"/>
    <lineage>
        <taxon>Viruses</taxon>
        <taxon>Duplodnaviria</taxon>
        <taxon>Heunggongvirae</taxon>
        <taxon>Uroviricota</taxon>
        <taxon>Caudoviricetes</taxon>
    </lineage>
</organism>
<sequence length="139" mass="14975">MITDALLKFCSDKALASAITTGKVIDLKQEYPNLGSLTPRFNLILQVKDAGGEGTVTFKLQDSADGSTFADLLTFTQTGSKIPANQAIPMPLKHRRYLKLITAVTGTVTGTLQRAVLDNGYELPRTTKTEGYDPAPTVD</sequence>
<dbReference type="InterPro" id="IPR048922">
    <property type="entry name" value="Bbp16"/>
</dbReference>
<dbReference type="Pfam" id="PF21190">
    <property type="entry name" value="Bbp16"/>
    <property type="match status" value="1"/>
</dbReference>
<name>A0A8S5MG91_9CAUD</name>